<evidence type="ECO:0000256" key="7">
    <source>
        <dbReference type="ARBA" id="ARBA00023136"/>
    </source>
</evidence>
<dbReference type="GO" id="GO:0015528">
    <property type="term" value="F:lactose:proton symporter activity"/>
    <property type="evidence" value="ECO:0007669"/>
    <property type="project" value="TreeGrafter"/>
</dbReference>
<dbReference type="Gene3D" id="1.20.1250.20">
    <property type="entry name" value="MFS general substrate transporter like domains"/>
    <property type="match status" value="2"/>
</dbReference>
<feature type="transmembrane region" description="Helical" evidence="8">
    <location>
        <begin position="12"/>
        <end position="33"/>
    </location>
</feature>
<dbReference type="InterPro" id="IPR024989">
    <property type="entry name" value="MFS_assoc_dom"/>
</dbReference>
<keyword evidence="6 8" id="KW-1133">Transmembrane helix</keyword>
<dbReference type="EMBL" id="FMSV02000542">
    <property type="protein sequence ID" value="SEH07926.1"/>
    <property type="molecule type" value="Genomic_DNA"/>
</dbReference>
<feature type="transmembrane region" description="Helical" evidence="8">
    <location>
        <begin position="332"/>
        <end position="353"/>
    </location>
</feature>
<feature type="transmembrane region" description="Helical" evidence="8">
    <location>
        <begin position="73"/>
        <end position="93"/>
    </location>
</feature>
<keyword evidence="2" id="KW-0813">Transport</keyword>
<feature type="transmembrane region" description="Helical" evidence="8">
    <location>
        <begin position="294"/>
        <end position="312"/>
    </location>
</feature>
<dbReference type="PANTHER" id="PTHR23522">
    <property type="entry name" value="BLL5896 PROTEIN"/>
    <property type="match status" value="1"/>
</dbReference>
<feature type="transmembrane region" description="Helical" evidence="8">
    <location>
        <begin position="235"/>
        <end position="258"/>
    </location>
</feature>
<evidence type="ECO:0000256" key="6">
    <source>
        <dbReference type="ARBA" id="ARBA00022989"/>
    </source>
</evidence>
<dbReference type="PANTHER" id="PTHR23522:SF10">
    <property type="entry name" value="3-PHENYLPROPIONIC ACID TRANSPORTER-RELATED"/>
    <property type="match status" value="1"/>
</dbReference>
<evidence type="ECO:0000256" key="2">
    <source>
        <dbReference type="ARBA" id="ARBA00022448"/>
    </source>
</evidence>
<reference evidence="10 11" key="1">
    <citation type="submission" date="2016-10" db="EMBL/GenBank/DDBJ databases">
        <authorList>
            <person name="de Groot N.N."/>
        </authorList>
    </citation>
    <scope>NUCLEOTIDE SEQUENCE [LARGE SCALE GENOMIC DNA]</scope>
    <source>
        <strain evidence="10">MBHS1</strain>
    </source>
</reference>
<protein>
    <submittedName>
        <fullName evidence="10">Putative 3-phenylpropionic acid transporter</fullName>
    </submittedName>
</protein>
<evidence type="ECO:0000259" key="9">
    <source>
        <dbReference type="Pfam" id="PF12832"/>
    </source>
</evidence>
<feature type="transmembrane region" description="Helical" evidence="8">
    <location>
        <begin position="45"/>
        <end position="66"/>
    </location>
</feature>
<feature type="domain" description="Major facilitator superfamily associated" evidence="9">
    <location>
        <begin position="10"/>
        <end position="358"/>
    </location>
</feature>
<evidence type="ECO:0000256" key="5">
    <source>
        <dbReference type="ARBA" id="ARBA00022692"/>
    </source>
</evidence>
<dbReference type="PIRSF" id="PIRSF004925">
    <property type="entry name" value="HcaT"/>
    <property type="match status" value="1"/>
</dbReference>
<feature type="transmembrane region" description="Helical" evidence="8">
    <location>
        <begin position="99"/>
        <end position="115"/>
    </location>
</feature>
<dbReference type="SUPFAM" id="SSF103473">
    <property type="entry name" value="MFS general substrate transporter"/>
    <property type="match status" value="1"/>
</dbReference>
<dbReference type="InterPro" id="IPR026032">
    <property type="entry name" value="HcaT-like"/>
</dbReference>
<organism evidence="10 11">
    <name type="scientific">Candidatus Venteria ishoeyi</name>
    <dbReference type="NCBI Taxonomy" id="1899563"/>
    <lineage>
        <taxon>Bacteria</taxon>
        <taxon>Pseudomonadati</taxon>
        <taxon>Pseudomonadota</taxon>
        <taxon>Gammaproteobacteria</taxon>
        <taxon>Thiotrichales</taxon>
        <taxon>Thiotrichaceae</taxon>
        <taxon>Venteria</taxon>
    </lineage>
</organism>
<keyword evidence="7 8" id="KW-0472">Membrane</keyword>
<keyword evidence="5 8" id="KW-0812">Transmembrane</keyword>
<dbReference type="RefSeq" id="WP_286019504.1">
    <property type="nucleotide sequence ID" value="NZ_FMSV02000542.1"/>
</dbReference>
<gene>
    <name evidence="10" type="primary">hcaT</name>
    <name evidence="10" type="ORF">MBHS_03813</name>
</gene>
<evidence type="ECO:0000256" key="8">
    <source>
        <dbReference type="SAM" id="Phobius"/>
    </source>
</evidence>
<feature type="transmembrane region" description="Helical" evidence="8">
    <location>
        <begin position="207"/>
        <end position="229"/>
    </location>
</feature>
<proteinExistence type="predicted"/>
<evidence type="ECO:0000313" key="11">
    <source>
        <dbReference type="Proteomes" id="UP000236724"/>
    </source>
</evidence>
<evidence type="ECO:0000313" key="10">
    <source>
        <dbReference type="EMBL" id="SEH07926.1"/>
    </source>
</evidence>
<evidence type="ECO:0000256" key="4">
    <source>
        <dbReference type="ARBA" id="ARBA00022519"/>
    </source>
</evidence>
<name>A0A1H6FFH6_9GAMM</name>
<dbReference type="Pfam" id="PF12832">
    <property type="entry name" value="MFS_1_like"/>
    <property type="match status" value="1"/>
</dbReference>
<dbReference type="InterPro" id="IPR036259">
    <property type="entry name" value="MFS_trans_sf"/>
</dbReference>
<feature type="transmembrane region" description="Helical" evidence="8">
    <location>
        <begin position="161"/>
        <end position="186"/>
    </location>
</feature>
<sequence length="389" mass="43676">MSINAATFPYWRLSGFYLFYFAILGVVIPYFGPWLKFSGFTAQEIAQLTAAIMASRLISPNILGWIADHTNQALRLVQLFCILGALSFALVFVEQSYHWLMFSFIAFSFFWNAVLPQFESITLAHLGKAHHRYPQIRLWGSVGFILTVMGLGLLLEQQSPNIVPLITFFVLLGLMLNSLTVPDHALPHHHDNMPSFKTVLLRREVQALFVICFLMQASHGAYYTFYSIYLQDHGYTGSSIGSLWALGVIAEIALFLGVSRYLKHYQLSSLLLISLLLAVLRWLLIGLLADSLMILIIAQLLHAATFGLYHAVSIQYIHRYFPGRLQGRGQALHNSLSFGAGNAVGALISGYLWDYHTTLSFILCSLFALIAAWLCSAILSHEHFMMSTD</sequence>
<dbReference type="AlphaFoldDB" id="A0A1H6FFH6"/>
<dbReference type="Proteomes" id="UP000236724">
    <property type="component" value="Unassembled WGS sequence"/>
</dbReference>
<dbReference type="GO" id="GO:0005886">
    <property type="term" value="C:plasma membrane"/>
    <property type="evidence" value="ECO:0007669"/>
    <property type="project" value="UniProtKB-SubCell"/>
</dbReference>
<feature type="transmembrane region" description="Helical" evidence="8">
    <location>
        <begin position="270"/>
        <end position="288"/>
    </location>
</feature>
<comment type="subcellular location">
    <subcellularLocation>
        <location evidence="1">Cell inner membrane</location>
        <topology evidence="1">Multi-pass membrane protein</topology>
    </subcellularLocation>
</comment>
<evidence type="ECO:0000256" key="3">
    <source>
        <dbReference type="ARBA" id="ARBA00022475"/>
    </source>
</evidence>
<feature type="transmembrane region" description="Helical" evidence="8">
    <location>
        <begin position="359"/>
        <end position="379"/>
    </location>
</feature>
<keyword evidence="3" id="KW-1003">Cell membrane</keyword>
<evidence type="ECO:0000256" key="1">
    <source>
        <dbReference type="ARBA" id="ARBA00004429"/>
    </source>
</evidence>
<keyword evidence="11" id="KW-1185">Reference proteome</keyword>
<dbReference type="NCBIfam" id="NF037955">
    <property type="entry name" value="mfs"/>
    <property type="match status" value="1"/>
</dbReference>
<feature type="transmembrane region" description="Helical" evidence="8">
    <location>
        <begin position="136"/>
        <end position="155"/>
    </location>
</feature>
<keyword evidence="4" id="KW-0997">Cell inner membrane</keyword>
<accession>A0A1H6FFH6</accession>
<dbReference type="GO" id="GO:0030395">
    <property type="term" value="F:lactose binding"/>
    <property type="evidence" value="ECO:0007669"/>
    <property type="project" value="TreeGrafter"/>
</dbReference>